<gene>
    <name evidence="1" type="ORF">MTR67_044269</name>
</gene>
<evidence type="ECO:0000313" key="2">
    <source>
        <dbReference type="Proteomes" id="UP001234989"/>
    </source>
</evidence>
<dbReference type="EMBL" id="CP133621">
    <property type="protein sequence ID" value="WMV50884.1"/>
    <property type="molecule type" value="Genomic_DNA"/>
</dbReference>
<keyword evidence="2" id="KW-1185">Reference proteome</keyword>
<name>A0AAF0ZVY2_SOLVR</name>
<evidence type="ECO:0000313" key="1">
    <source>
        <dbReference type="EMBL" id="WMV50884.1"/>
    </source>
</evidence>
<dbReference type="Proteomes" id="UP001234989">
    <property type="component" value="Chromosome 10"/>
</dbReference>
<dbReference type="PROSITE" id="PS00972">
    <property type="entry name" value="USP_1"/>
    <property type="match status" value="1"/>
</dbReference>
<sequence>MNDGSGRRASHQHELWCTGGSASPLTRGLGFEPWGFGMCILGNTCFMNVVVQSFMNIVVSLQPHASIDHVSLCESKYQLRSSLYCDPF</sequence>
<reference evidence="1" key="1">
    <citation type="submission" date="2023-08" db="EMBL/GenBank/DDBJ databases">
        <title>A de novo genome assembly of Solanum verrucosum Schlechtendal, a Mexican diploid species geographically isolated from the other diploid A-genome species in potato relatives.</title>
        <authorList>
            <person name="Hosaka K."/>
        </authorList>
    </citation>
    <scope>NUCLEOTIDE SEQUENCE</scope>
    <source>
        <tissue evidence="1">Young leaves</tissue>
    </source>
</reference>
<protein>
    <submittedName>
        <fullName evidence="1">Uncharacterized protein</fullName>
    </submittedName>
</protein>
<organism evidence="1 2">
    <name type="scientific">Solanum verrucosum</name>
    <dbReference type="NCBI Taxonomy" id="315347"/>
    <lineage>
        <taxon>Eukaryota</taxon>
        <taxon>Viridiplantae</taxon>
        <taxon>Streptophyta</taxon>
        <taxon>Embryophyta</taxon>
        <taxon>Tracheophyta</taxon>
        <taxon>Spermatophyta</taxon>
        <taxon>Magnoliopsida</taxon>
        <taxon>eudicotyledons</taxon>
        <taxon>Gunneridae</taxon>
        <taxon>Pentapetalae</taxon>
        <taxon>asterids</taxon>
        <taxon>lamiids</taxon>
        <taxon>Solanales</taxon>
        <taxon>Solanaceae</taxon>
        <taxon>Solanoideae</taxon>
        <taxon>Solaneae</taxon>
        <taxon>Solanum</taxon>
    </lineage>
</organism>
<dbReference type="InterPro" id="IPR018200">
    <property type="entry name" value="USP_CS"/>
</dbReference>
<dbReference type="GO" id="GO:0004843">
    <property type="term" value="F:cysteine-type deubiquitinase activity"/>
    <property type="evidence" value="ECO:0007669"/>
    <property type="project" value="InterPro"/>
</dbReference>
<proteinExistence type="predicted"/>
<accession>A0AAF0ZVY2</accession>
<dbReference type="AlphaFoldDB" id="A0AAF0ZVY2"/>